<feature type="non-terminal residue" evidence="2">
    <location>
        <position position="35"/>
    </location>
</feature>
<accession>A0A381UTB6</accession>
<keyword evidence="1" id="KW-0472">Membrane</keyword>
<protein>
    <submittedName>
        <fullName evidence="2">Uncharacterized protein</fullName>
    </submittedName>
</protein>
<evidence type="ECO:0000313" key="2">
    <source>
        <dbReference type="EMBL" id="SVA31214.1"/>
    </source>
</evidence>
<organism evidence="2">
    <name type="scientific">marine metagenome</name>
    <dbReference type="NCBI Taxonomy" id="408172"/>
    <lineage>
        <taxon>unclassified sequences</taxon>
        <taxon>metagenomes</taxon>
        <taxon>ecological metagenomes</taxon>
    </lineage>
</organism>
<feature type="transmembrane region" description="Helical" evidence="1">
    <location>
        <begin position="12"/>
        <end position="34"/>
    </location>
</feature>
<evidence type="ECO:0000256" key="1">
    <source>
        <dbReference type="SAM" id="Phobius"/>
    </source>
</evidence>
<dbReference type="AlphaFoldDB" id="A0A381UTB6"/>
<gene>
    <name evidence="2" type="ORF">METZ01_LOCUS84068</name>
</gene>
<feature type="non-terminal residue" evidence="2">
    <location>
        <position position="1"/>
    </location>
</feature>
<keyword evidence="1" id="KW-0812">Transmembrane</keyword>
<keyword evidence="1" id="KW-1133">Transmembrane helix</keyword>
<sequence length="35" mass="4094">VNYLSLIFSMVIQYLIEGITVINILMNIVFIFVFI</sequence>
<dbReference type="EMBL" id="UINC01007063">
    <property type="protein sequence ID" value="SVA31214.1"/>
    <property type="molecule type" value="Genomic_DNA"/>
</dbReference>
<proteinExistence type="predicted"/>
<name>A0A381UTB6_9ZZZZ</name>
<reference evidence="2" key="1">
    <citation type="submission" date="2018-05" db="EMBL/GenBank/DDBJ databases">
        <authorList>
            <person name="Lanie J.A."/>
            <person name="Ng W.-L."/>
            <person name="Kazmierczak K.M."/>
            <person name="Andrzejewski T.M."/>
            <person name="Davidsen T.M."/>
            <person name="Wayne K.J."/>
            <person name="Tettelin H."/>
            <person name="Glass J.I."/>
            <person name="Rusch D."/>
            <person name="Podicherti R."/>
            <person name="Tsui H.-C.T."/>
            <person name="Winkler M.E."/>
        </authorList>
    </citation>
    <scope>NUCLEOTIDE SEQUENCE</scope>
</reference>